<sequence length="537" mass="60013">MALLAMTGPQIVPMEPAQKSTATIGPSTHSGDRQSISGMISAKTHPPRPKHSDRPPAQNTSGAVVNSELQHSPQILNLRSFDFCKEFHIMAKSEILQGQCPILSHYQRVLLAQIPDRHHQLIAVNSFHMIQALSFFSGCMGLDLGLEKAGIEVLLASEIDPAARQTIQLNRPHLPLLGDVRDYTAPEIRSLAKLKANQDLDLVVGGPPCQAFSSAGKRQSFNDDRGNVFLLFIDLVIELNPRFFVLENVRGLLSATLQHRPMHLRGKQAPPLNPEEKRGSALVHIIQKIKSAGYSVSFNLYNAANFGSPQQRERVVIACSRDGQKLPYLTPTHSETGLYNLPRWRTLQDALAGLPTEGHEFVKFPEKRLKYYRLLKAGQYWRDLPPELHAEALGGSYQAVGGKTGFYRRLAWDKPSPTIVTHPAMPATDLAHPEEDRPLSVQEYKRLQEFPDDWTIAGGLLDRYRQIGNAVPCSLGKAIGQMLLDYLDGQTETKYPDFPYSRYSKTDDVSWWADVVGNSEQPEHDHDKSQQLCLDIF</sequence>
<evidence type="ECO:0000313" key="9">
    <source>
        <dbReference type="EMBL" id="MFG3818856.1"/>
    </source>
</evidence>
<feature type="region of interest" description="Disordered" evidence="8">
    <location>
        <begin position="1"/>
        <end position="61"/>
    </location>
</feature>
<comment type="similarity">
    <text evidence="5 6">Belongs to the class I-like SAM-binding methyltransferase superfamily. C5-methyltransferase family.</text>
</comment>
<dbReference type="GO" id="GO:0003886">
    <property type="term" value="F:DNA (cytosine-5-)-methyltransferase activity"/>
    <property type="evidence" value="ECO:0007669"/>
    <property type="project" value="UniProtKB-EC"/>
</dbReference>
<evidence type="ECO:0000256" key="7">
    <source>
        <dbReference type="RuleBase" id="RU000417"/>
    </source>
</evidence>
<keyword evidence="2 5" id="KW-0808">Transferase</keyword>
<dbReference type="PRINTS" id="PR00105">
    <property type="entry name" value="C5METTRFRASE"/>
</dbReference>
<evidence type="ECO:0000256" key="1">
    <source>
        <dbReference type="ARBA" id="ARBA00022603"/>
    </source>
</evidence>
<evidence type="ECO:0000256" key="6">
    <source>
        <dbReference type="RuleBase" id="RU000416"/>
    </source>
</evidence>
<dbReference type="EMBL" id="JAZAQF010000083">
    <property type="protein sequence ID" value="MFG3818856.1"/>
    <property type="molecule type" value="Genomic_DNA"/>
</dbReference>
<dbReference type="Pfam" id="PF00145">
    <property type="entry name" value="DNA_methylase"/>
    <property type="match status" value="1"/>
</dbReference>
<evidence type="ECO:0000256" key="3">
    <source>
        <dbReference type="ARBA" id="ARBA00022691"/>
    </source>
</evidence>
<accession>A0ABW7CCU9</accession>
<dbReference type="GO" id="GO:0032259">
    <property type="term" value="P:methylation"/>
    <property type="evidence" value="ECO:0007669"/>
    <property type="project" value="UniProtKB-KW"/>
</dbReference>
<dbReference type="PANTHER" id="PTHR10629">
    <property type="entry name" value="CYTOSINE-SPECIFIC METHYLTRANSFERASE"/>
    <property type="match status" value="1"/>
</dbReference>
<dbReference type="Gene3D" id="3.90.120.10">
    <property type="entry name" value="DNA Methylase, subunit A, domain 2"/>
    <property type="match status" value="1"/>
</dbReference>
<evidence type="ECO:0000256" key="5">
    <source>
        <dbReference type="PROSITE-ProRule" id="PRU01016"/>
    </source>
</evidence>
<evidence type="ECO:0000256" key="2">
    <source>
        <dbReference type="ARBA" id="ARBA00022679"/>
    </source>
</evidence>
<dbReference type="EC" id="2.1.1.37" evidence="7"/>
<comment type="catalytic activity">
    <reaction evidence="7">
        <text>a 2'-deoxycytidine in DNA + S-adenosyl-L-methionine = a 5-methyl-2'-deoxycytidine in DNA + S-adenosyl-L-homocysteine + H(+)</text>
        <dbReference type="Rhea" id="RHEA:13681"/>
        <dbReference type="Rhea" id="RHEA-COMP:11369"/>
        <dbReference type="Rhea" id="RHEA-COMP:11370"/>
        <dbReference type="ChEBI" id="CHEBI:15378"/>
        <dbReference type="ChEBI" id="CHEBI:57856"/>
        <dbReference type="ChEBI" id="CHEBI:59789"/>
        <dbReference type="ChEBI" id="CHEBI:85452"/>
        <dbReference type="ChEBI" id="CHEBI:85454"/>
        <dbReference type="EC" id="2.1.1.37"/>
    </reaction>
</comment>
<dbReference type="PANTHER" id="PTHR10629:SF52">
    <property type="entry name" value="DNA (CYTOSINE-5)-METHYLTRANSFERASE 1"/>
    <property type="match status" value="1"/>
</dbReference>
<comment type="caution">
    <text evidence="9">The sequence shown here is derived from an EMBL/GenBank/DDBJ whole genome shotgun (WGS) entry which is preliminary data.</text>
</comment>
<dbReference type="InterPro" id="IPR050390">
    <property type="entry name" value="C5-Methyltransferase"/>
</dbReference>
<keyword evidence="4" id="KW-0680">Restriction system</keyword>
<dbReference type="InterPro" id="IPR029063">
    <property type="entry name" value="SAM-dependent_MTases_sf"/>
</dbReference>
<dbReference type="InterPro" id="IPR001525">
    <property type="entry name" value="C5_MeTfrase"/>
</dbReference>
<dbReference type="Proteomes" id="UP001604335">
    <property type="component" value="Unassembled WGS sequence"/>
</dbReference>
<evidence type="ECO:0000313" key="10">
    <source>
        <dbReference type="Proteomes" id="UP001604335"/>
    </source>
</evidence>
<gene>
    <name evidence="9" type="ORF">VPK24_14510</name>
</gene>
<evidence type="ECO:0000256" key="8">
    <source>
        <dbReference type="SAM" id="MobiDB-lite"/>
    </source>
</evidence>
<organism evidence="9 10">
    <name type="scientific">Limnothrix redekei LRLZ20PSL1</name>
    <dbReference type="NCBI Taxonomy" id="3112953"/>
    <lineage>
        <taxon>Bacteria</taxon>
        <taxon>Bacillati</taxon>
        <taxon>Cyanobacteriota</taxon>
        <taxon>Cyanophyceae</taxon>
        <taxon>Pseudanabaenales</taxon>
        <taxon>Pseudanabaenaceae</taxon>
        <taxon>Limnothrix</taxon>
    </lineage>
</organism>
<dbReference type="Gene3D" id="3.40.50.150">
    <property type="entry name" value="Vaccinia Virus protein VP39"/>
    <property type="match status" value="1"/>
</dbReference>
<evidence type="ECO:0000256" key="4">
    <source>
        <dbReference type="ARBA" id="ARBA00022747"/>
    </source>
</evidence>
<dbReference type="PROSITE" id="PS51679">
    <property type="entry name" value="SAM_MT_C5"/>
    <property type="match status" value="1"/>
</dbReference>
<dbReference type="NCBIfam" id="TIGR00675">
    <property type="entry name" value="dcm"/>
    <property type="match status" value="1"/>
</dbReference>
<keyword evidence="10" id="KW-1185">Reference proteome</keyword>
<keyword evidence="1 5" id="KW-0489">Methyltransferase</keyword>
<protein>
    <recommendedName>
        <fullName evidence="7">Cytosine-specific methyltransferase</fullName>
        <ecNumber evidence="7">2.1.1.37</ecNumber>
    </recommendedName>
</protein>
<keyword evidence="3 5" id="KW-0949">S-adenosyl-L-methionine</keyword>
<dbReference type="RefSeq" id="WP_393014444.1">
    <property type="nucleotide sequence ID" value="NZ_JAZAQF010000083.1"/>
</dbReference>
<feature type="active site" evidence="5">
    <location>
        <position position="209"/>
    </location>
</feature>
<reference evidence="10" key="1">
    <citation type="journal article" date="2024" name="Algal Res.">
        <title>Biochemical, toxicological and genomic investigation of a high-biomass producing Limnothrix strain isolated from Italian shallow drinking water reservoir.</title>
        <authorList>
            <person name="Simonazzi M."/>
            <person name="Shishido T.K."/>
            <person name="Delbaje E."/>
            <person name="Wahlsten M."/>
            <person name="Fewer D.P."/>
            <person name="Sivonen K."/>
            <person name="Pezzolesi L."/>
            <person name="Pistocchi R."/>
        </authorList>
    </citation>
    <scope>NUCLEOTIDE SEQUENCE [LARGE SCALE GENOMIC DNA]</scope>
    <source>
        <strain evidence="10">LRLZ20PSL1</strain>
    </source>
</reference>
<name>A0ABW7CCU9_9CYAN</name>
<dbReference type="InterPro" id="IPR018117">
    <property type="entry name" value="C5_DNA_meth_AS"/>
</dbReference>
<dbReference type="PROSITE" id="PS00094">
    <property type="entry name" value="C5_MTASE_1"/>
    <property type="match status" value="1"/>
</dbReference>
<dbReference type="SUPFAM" id="SSF53335">
    <property type="entry name" value="S-adenosyl-L-methionine-dependent methyltransferases"/>
    <property type="match status" value="1"/>
</dbReference>
<proteinExistence type="inferred from homology"/>
<feature type="compositionally biased region" description="Polar residues" evidence="8">
    <location>
        <begin position="18"/>
        <end position="38"/>
    </location>
</feature>